<dbReference type="GO" id="GO:0045037">
    <property type="term" value="P:protein import into chloroplast stroma"/>
    <property type="evidence" value="ECO:0007669"/>
    <property type="project" value="TreeGrafter"/>
</dbReference>
<protein>
    <submittedName>
        <fullName evidence="3">Uncharacterized protein</fullName>
    </submittedName>
</protein>
<organism evidence="3">
    <name type="scientific">Prunus dulcis</name>
    <name type="common">Almond</name>
    <name type="synonym">Amygdalus dulcis</name>
    <dbReference type="NCBI Taxonomy" id="3755"/>
    <lineage>
        <taxon>Eukaryota</taxon>
        <taxon>Viridiplantae</taxon>
        <taxon>Streptophyta</taxon>
        <taxon>Embryophyta</taxon>
        <taxon>Tracheophyta</taxon>
        <taxon>Spermatophyta</taxon>
        <taxon>Magnoliopsida</taxon>
        <taxon>eudicotyledons</taxon>
        <taxon>Gunneridae</taxon>
        <taxon>Pentapetalae</taxon>
        <taxon>rosids</taxon>
        <taxon>fabids</taxon>
        <taxon>Rosales</taxon>
        <taxon>Rosaceae</taxon>
        <taxon>Amygdaloideae</taxon>
        <taxon>Amygdaleae</taxon>
        <taxon>Prunus</taxon>
    </lineage>
</organism>
<dbReference type="GO" id="GO:0006508">
    <property type="term" value="P:proteolysis"/>
    <property type="evidence" value="ECO:0007669"/>
    <property type="project" value="TreeGrafter"/>
</dbReference>
<gene>
    <name evidence="3" type="ORF">Prudu_465S004100</name>
</gene>
<dbReference type="InterPro" id="IPR000477">
    <property type="entry name" value="RT_dom"/>
</dbReference>
<feature type="domain" description="Reverse transcriptase" evidence="2">
    <location>
        <begin position="140"/>
        <end position="231"/>
    </location>
</feature>
<dbReference type="AlphaFoldDB" id="A0A5H2XXL1"/>
<evidence type="ECO:0000313" key="3">
    <source>
        <dbReference type="EMBL" id="BBN68551.1"/>
    </source>
</evidence>
<dbReference type="Pfam" id="PF00004">
    <property type="entry name" value="AAA"/>
    <property type="match status" value="1"/>
</dbReference>
<evidence type="ECO:0000259" key="2">
    <source>
        <dbReference type="Pfam" id="PF00078"/>
    </source>
</evidence>
<dbReference type="InterPro" id="IPR003959">
    <property type="entry name" value="ATPase_AAA_core"/>
</dbReference>
<proteinExistence type="predicted"/>
<evidence type="ECO:0000259" key="1">
    <source>
        <dbReference type="Pfam" id="PF00004"/>
    </source>
</evidence>
<dbReference type="GO" id="GO:0016887">
    <property type="term" value="F:ATP hydrolysis activity"/>
    <property type="evidence" value="ECO:0007669"/>
    <property type="project" value="InterPro"/>
</dbReference>
<feature type="domain" description="ATPase AAA-type core" evidence="1">
    <location>
        <begin position="433"/>
        <end position="474"/>
    </location>
</feature>
<dbReference type="GO" id="GO:0004176">
    <property type="term" value="F:ATP-dependent peptidase activity"/>
    <property type="evidence" value="ECO:0007669"/>
    <property type="project" value="TreeGrafter"/>
</dbReference>
<accession>A0A5H2XXL1</accession>
<dbReference type="PANTHER" id="PTHR23076:SF97">
    <property type="entry name" value="ATP-DEPENDENT ZINC METALLOPROTEASE YME1L1"/>
    <property type="match status" value="1"/>
</dbReference>
<dbReference type="EMBL" id="AP020802">
    <property type="protein sequence ID" value="BBN68551.1"/>
    <property type="molecule type" value="Genomic_DNA"/>
</dbReference>
<sequence>MRRGRWRPRGKVEWARDGDGNTNFFRHLANGRRKRNFIERLEVEVMMRGARAWRAKIGTVLVLLRLIGLRDPLKSRRSKGLSSIAGEINLLSLMVMEEFTTLALSTLSPMKRSFALYPKVGFGQSEEVMGSTISTSPGAFVRDRQILDAALITNEVVKESRKHNAAGSVFKIDFEKAYDHVEWQFVDEVMVRKRPIRKFKASRGLRQGDPLSPFLFTLVIDVLSRLLEKAQEMDVFHGLVAGVRINKSKCLLIGINYNKGGWLRWLRLGAARHLTLREIDVATRLLVILDGVRLVPSRRDNRSGSWITQGYTRAILFYPLKFGRLRLSQRGIAPLCAYPLIGALFAIWTGKAGSFVHSLLLLLKGCFPLLSSKIDALGRGKKAKALWGCLKHCIDNQEEKSSIKQEDQKKSLLVEQGMWRWIFYGTEFVFGVLAIAGEAGVPFFYRAGSEFEEMFVGVGARRVRSLFQAAKKKNMESQNDGNSVNMYFQCKMGLVKKKNLRDLREVDVGHG</sequence>
<dbReference type="Gene3D" id="3.40.50.300">
    <property type="entry name" value="P-loop containing nucleotide triphosphate hydrolases"/>
    <property type="match status" value="1"/>
</dbReference>
<dbReference type="PANTHER" id="PTHR23076">
    <property type="entry name" value="METALLOPROTEASE M41 FTSH"/>
    <property type="match status" value="1"/>
</dbReference>
<dbReference type="InterPro" id="IPR027417">
    <property type="entry name" value="P-loop_NTPase"/>
</dbReference>
<dbReference type="GO" id="GO:0005524">
    <property type="term" value="F:ATP binding"/>
    <property type="evidence" value="ECO:0007669"/>
    <property type="project" value="InterPro"/>
</dbReference>
<name>A0A5H2XXL1_PRUDU</name>
<reference evidence="3" key="1">
    <citation type="journal article" date="2019" name="Science">
        <title>Mutation of a bHLH transcription factor allowed almond domestication.</title>
        <authorList>
            <person name="Sanchez-Perez R."/>
            <person name="Pavan S."/>
            <person name="Mazzeo R."/>
            <person name="Moldovan C."/>
            <person name="Aiese Cigliano R."/>
            <person name="Del Cueto J."/>
            <person name="Ricciardi F."/>
            <person name="Lotti C."/>
            <person name="Ricciardi L."/>
            <person name="Dicenta F."/>
            <person name="Lopez-Marques R.L."/>
            <person name="Lindberg Moller B."/>
        </authorList>
    </citation>
    <scope>NUCLEOTIDE SEQUENCE</scope>
</reference>
<dbReference type="Pfam" id="PF00078">
    <property type="entry name" value="RVT_1"/>
    <property type="match status" value="1"/>
</dbReference>
<dbReference type="GO" id="GO:0009507">
    <property type="term" value="C:chloroplast"/>
    <property type="evidence" value="ECO:0007669"/>
    <property type="project" value="TreeGrafter"/>
</dbReference>